<keyword evidence="1" id="KW-1133">Transmembrane helix</keyword>
<organism evidence="2 3">
    <name type="scientific">Chromohalobacter canadensis</name>
    <dbReference type="NCBI Taxonomy" id="141389"/>
    <lineage>
        <taxon>Bacteria</taxon>
        <taxon>Pseudomonadati</taxon>
        <taxon>Pseudomonadota</taxon>
        <taxon>Gammaproteobacteria</taxon>
        <taxon>Oceanospirillales</taxon>
        <taxon>Halomonadaceae</taxon>
        <taxon>Chromohalobacter</taxon>
    </lineage>
</organism>
<dbReference type="Proteomes" id="UP000219023">
    <property type="component" value="Unassembled WGS sequence"/>
</dbReference>
<dbReference type="EMBL" id="OBQJ01000007">
    <property type="protein sequence ID" value="SOC56417.1"/>
    <property type="molecule type" value="Genomic_DNA"/>
</dbReference>
<keyword evidence="1" id="KW-0812">Transmembrane</keyword>
<gene>
    <name evidence="2" type="ORF">SAMN05421509_10730</name>
</gene>
<evidence type="ECO:0000256" key="1">
    <source>
        <dbReference type="SAM" id="Phobius"/>
    </source>
</evidence>
<protein>
    <submittedName>
        <fullName evidence="2">Uncharacterized protein</fullName>
    </submittedName>
</protein>
<reference evidence="2 3" key="1">
    <citation type="submission" date="2017-08" db="EMBL/GenBank/DDBJ databases">
        <authorList>
            <person name="de Groot N.N."/>
        </authorList>
    </citation>
    <scope>NUCLEOTIDE SEQUENCE [LARGE SCALE GENOMIC DNA]</scope>
    <source>
        <strain evidence="2 3">USBA 855</strain>
    </source>
</reference>
<evidence type="ECO:0000313" key="2">
    <source>
        <dbReference type="EMBL" id="SOC56417.1"/>
    </source>
</evidence>
<sequence length="41" mass="4546">MWNPNDLNKALVFYAILCGAGGWAIVEFVLWVISHINITVG</sequence>
<feature type="transmembrane region" description="Helical" evidence="1">
    <location>
        <begin position="12"/>
        <end position="33"/>
    </location>
</feature>
<proteinExistence type="predicted"/>
<accession>A0A285VRB1</accession>
<keyword evidence="1" id="KW-0472">Membrane</keyword>
<dbReference type="RefSeq" id="WP_281256338.1">
    <property type="nucleotide sequence ID" value="NZ_OBQJ01000007.1"/>
</dbReference>
<name>A0A285VRB1_9GAMM</name>
<evidence type="ECO:0000313" key="3">
    <source>
        <dbReference type="Proteomes" id="UP000219023"/>
    </source>
</evidence>
<dbReference type="AlphaFoldDB" id="A0A285VRB1"/>